<reference evidence="3" key="1">
    <citation type="journal article" date="2019" name="Int. J. Syst. Evol. Microbiol.">
        <title>The Global Catalogue of Microorganisms (GCM) 10K type strain sequencing project: providing services to taxonomists for standard genome sequencing and annotation.</title>
        <authorList>
            <consortium name="The Broad Institute Genomics Platform"/>
            <consortium name="The Broad Institute Genome Sequencing Center for Infectious Disease"/>
            <person name="Wu L."/>
            <person name="Ma J."/>
        </authorList>
    </citation>
    <scope>NUCLEOTIDE SEQUENCE [LARGE SCALE GENOMIC DNA]</scope>
    <source>
        <strain evidence="3">CCUG 63419</strain>
    </source>
</reference>
<name>A0ABW3HF06_9GAMM</name>
<gene>
    <name evidence="2" type="ORF">ACFQ0F_06570</name>
</gene>
<evidence type="ECO:0000259" key="1">
    <source>
        <dbReference type="Pfam" id="PF13387"/>
    </source>
</evidence>
<protein>
    <submittedName>
        <fullName evidence="2">DUF4105 domain-containing protein</fullName>
    </submittedName>
</protein>
<comment type="caution">
    <text evidence="2">The sequence shown here is derived from an EMBL/GenBank/DDBJ whole genome shotgun (WGS) entry which is preliminary data.</text>
</comment>
<dbReference type="InterPro" id="IPR025178">
    <property type="entry name" value="Lnb_N"/>
</dbReference>
<feature type="domain" description="Lnb N-terminal periplasmic" evidence="1">
    <location>
        <begin position="91"/>
        <end position="246"/>
    </location>
</feature>
<dbReference type="RefSeq" id="WP_379070411.1">
    <property type="nucleotide sequence ID" value="NZ_JBHTIT010000001.1"/>
</dbReference>
<organism evidence="2 3">
    <name type="scientific">Paraperlucidibaca wandonensis</name>
    <dbReference type="NCBI Taxonomy" id="1268273"/>
    <lineage>
        <taxon>Bacteria</taxon>
        <taxon>Pseudomonadati</taxon>
        <taxon>Pseudomonadota</taxon>
        <taxon>Gammaproteobacteria</taxon>
        <taxon>Moraxellales</taxon>
        <taxon>Moraxellaceae</taxon>
        <taxon>Paraperlucidibaca</taxon>
    </lineage>
</organism>
<accession>A0ABW3HF06</accession>
<sequence length="331" mass="36613">MRALIISCSLIAIILVAAALWWRSITPSNDRDWAPDVARMTTGSLSLATHSGKRSTIETSSTAPVASDATELVTLHNVRNFTWRSETDIDERWETRHYDLAQLSSVDLIVSYWTIAAIAHTLVSFGFDDGRHVVFSVEIRKEKGEEFSEIGGFLKRFELSVVAADERDIIGVRSKVRDEKVFLFRTQLNAADRRALFLAYIEEANTLAATPRFYHTLTANCTTIVFGMMQRIIGDLPWDYRLLASGYLPNYVYDLGGLDTRYDFATLERMGYVSRRVNAALSDAAAADAKGDASADAGVEAGAVANRATEAAEIEFSRAIRVGIPKLSGKN</sequence>
<evidence type="ECO:0000313" key="3">
    <source>
        <dbReference type="Proteomes" id="UP001597044"/>
    </source>
</evidence>
<evidence type="ECO:0000313" key="2">
    <source>
        <dbReference type="EMBL" id="MFD0950053.1"/>
    </source>
</evidence>
<dbReference type="Proteomes" id="UP001597044">
    <property type="component" value="Unassembled WGS sequence"/>
</dbReference>
<proteinExistence type="predicted"/>
<dbReference type="Pfam" id="PF13387">
    <property type="entry name" value="Lnb_N"/>
    <property type="match status" value="1"/>
</dbReference>
<dbReference type="EMBL" id="JBHTIT010000001">
    <property type="protein sequence ID" value="MFD0950053.1"/>
    <property type="molecule type" value="Genomic_DNA"/>
</dbReference>
<keyword evidence="3" id="KW-1185">Reference proteome</keyword>